<dbReference type="NCBIfam" id="TIGR02839">
    <property type="entry name" value="spore_V_AE"/>
    <property type="match status" value="1"/>
</dbReference>
<keyword evidence="1" id="KW-0812">Transmembrane</keyword>
<dbReference type="PANTHER" id="PTHR38450">
    <property type="entry name" value="STAGE V SPORULATION PROTEIN AC-RELATED"/>
    <property type="match status" value="1"/>
</dbReference>
<evidence type="ECO:0000313" key="2">
    <source>
        <dbReference type="EMBL" id="MBM7838225.1"/>
    </source>
</evidence>
<dbReference type="Proteomes" id="UP001179280">
    <property type="component" value="Unassembled WGS sequence"/>
</dbReference>
<feature type="transmembrane region" description="Helical" evidence="1">
    <location>
        <begin position="6"/>
        <end position="24"/>
    </location>
</feature>
<name>A0ABS2SRT7_9BACI</name>
<dbReference type="Pfam" id="PF03862">
    <property type="entry name" value="SpoVAC_SpoVAEB"/>
    <property type="match status" value="1"/>
</dbReference>
<feature type="transmembrane region" description="Helical" evidence="1">
    <location>
        <begin position="92"/>
        <end position="111"/>
    </location>
</feature>
<dbReference type="RefSeq" id="WP_035418393.1">
    <property type="nucleotide sequence ID" value="NZ_JAFBCV010000003.1"/>
</dbReference>
<organism evidence="2 3">
    <name type="scientific">Shouchella xiaoxiensis</name>
    <dbReference type="NCBI Taxonomy" id="766895"/>
    <lineage>
        <taxon>Bacteria</taxon>
        <taxon>Bacillati</taxon>
        <taxon>Bacillota</taxon>
        <taxon>Bacilli</taxon>
        <taxon>Bacillales</taxon>
        <taxon>Bacillaceae</taxon>
        <taxon>Shouchella</taxon>
    </lineage>
</organism>
<protein>
    <submittedName>
        <fullName evidence="2">Stage V sporulation protein AE</fullName>
    </submittedName>
</protein>
<proteinExistence type="predicted"/>
<accession>A0ABS2SRT7</accession>
<evidence type="ECO:0000313" key="3">
    <source>
        <dbReference type="Proteomes" id="UP001179280"/>
    </source>
</evidence>
<gene>
    <name evidence="2" type="ORF">JOC54_001456</name>
</gene>
<dbReference type="PANTHER" id="PTHR38450:SF2">
    <property type="entry name" value="STAGE V SPORULATION PROTEIN AEB"/>
    <property type="match status" value="1"/>
</dbReference>
<keyword evidence="1" id="KW-0472">Membrane</keyword>
<sequence>MDLLYAFLIGGAICLFGQLLLDIVKLTPISMLIVLVLVGVVLDGFGLYEHLIALAGAGATVPLTGFGYSLVHGAMEGGTNGLFFITDGVFEIASITIVFSILFSVGAAVLFKPKGVA</sequence>
<feature type="transmembrane region" description="Helical" evidence="1">
    <location>
        <begin position="31"/>
        <end position="48"/>
    </location>
</feature>
<evidence type="ECO:0000256" key="1">
    <source>
        <dbReference type="SAM" id="Phobius"/>
    </source>
</evidence>
<keyword evidence="1" id="KW-1133">Transmembrane helix</keyword>
<dbReference type="EMBL" id="JAFBCV010000003">
    <property type="protein sequence ID" value="MBM7838225.1"/>
    <property type="molecule type" value="Genomic_DNA"/>
</dbReference>
<comment type="caution">
    <text evidence="2">The sequence shown here is derived from an EMBL/GenBank/DDBJ whole genome shotgun (WGS) entry which is preliminary data.</text>
</comment>
<dbReference type="InterPro" id="IPR005562">
    <property type="entry name" value="SpoVA"/>
</dbReference>
<keyword evidence="3" id="KW-1185">Reference proteome</keyword>
<reference evidence="2" key="1">
    <citation type="submission" date="2021-01" db="EMBL/GenBank/DDBJ databases">
        <title>Genomic Encyclopedia of Type Strains, Phase IV (KMG-IV): sequencing the most valuable type-strain genomes for metagenomic binning, comparative biology and taxonomic classification.</title>
        <authorList>
            <person name="Goeker M."/>
        </authorList>
    </citation>
    <scope>NUCLEOTIDE SEQUENCE</scope>
    <source>
        <strain evidence="2">DSM 21943</strain>
    </source>
</reference>
<dbReference type="InterPro" id="IPR014204">
    <property type="entry name" value="Spore_V_AE"/>
</dbReference>